<dbReference type="SUPFAM" id="SSF48403">
    <property type="entry name" value="Ankyrin repeat"/>
    <property type="match status" value="1"/>
</dbReference>
<dbReference type="GO" id="GO:0034702">
    <property type="term" value="C:monoatomic ion channel complex"/>
    <property type="evidence" value="ECO:0007669"/>
    <property type="project" value="UniProtKB-KW"/>
</dbReference>
<dbReference type="GO" id="GO:0005249">
    <property type="term" value="F:voltage-gated potassium channel activity"/>
    <property type="evidence" value="ECO:0007669"/>
    <property type="project" value="UniProtKB-UniRule"/>
</dbReference>
<evidence type="ECO:0000256" key="6">
    <source>
        <dbReference type="ARBA" id="ARBA00022826"/>
    </source>
</evidence>
<evidence type="ECO:0000256" key="9">
    <source>
        <dbReference type="ARBA" id="ARBA00022989"/>
    </source>
</evidence>
<feature type="transmembrane region" description="Helical" evidence="14">
    <location>
        <begin position="98"/>
        <end position="117"/>
    </location>
</feature>
<feature type="transmembrane region" description="Helical" evidence="14">
    <location>
        <begin position="277"/>
        <end position="295"/>
    </location>
</feature>
<dbReference type="PROSITE" id="PS50042">
    <property type="entry name" value="CNMP_BINDING_3"/>
    <property type="match status" value="1"/>
</dbReference>
<evidence type="ECO:0000256" key="14">
    <source>
        <dbReference type="RuleBase" id="RU369015"/>
    </source>
</evidence>
<dbReference type="PROSITE" id="PS51490">
    <property type="entry name" value="KHA"/>
    <property type="match status" value="1"/>
</dbReference>
<evidence type="ECO:0000256" key="3">
    <source>
        <dbReference type="ARBA" id="ARBA00022448"/>
    </source>
</evidence>
<keyword evidence="3 14" id="KW-0813">Transport</keyword>
<comment type="function">
    <text evidence="14">Potassium channel.</text>
</comment>
<keyword evidence="10 14" id="KW-0406">Ion transport</keyword>
<dbReference type="Gene3D" id="1.10.287.630">
    <property type="entry name" value="Helix hairpin bin"/>
    <property type="match status" value="1"/>
</dbReference>
<proteinExistence type="inferred from homology"/>
<dbReference type="Pfam" id="PF00027">
    <property type="entry name" value="cNMP_binding"/>
    <property type="match status" value="1"/>
</dbReference>
<comment type="subcellular location">
    <subcellularLocation>
        <location evidence="1 14">Membrane</location>
        <topology evidence="1 14">Multi-pass membrane protein</topology>
    </subcellularLocation>
</comment>
<keyword evidence="4 14" id="KW-0633">Potassium transport</keyword>
<organism evidence="18 19">
    <name type="scientific">Spinacia oleracea</name>
    <name type="common">Spinach</name>
    <dbReference type="NCBI Taxonomy" id="3562"/>
    <lineage>
        <taxon>Eukaryota</taxon>
        <taxon>Viridiplantae</taxon>
        <taxon>Streptophyta</taxon>
        <taxon>Embryophyta</taxon>
        <taxon>Tracheophyta</taxon>
        <taxon>Spermatophyta</taxon>
        <taxon>Magnoliopsida</taxon>
        <taxon>eudicotyledons</taxon>
        <taxon>Gunneridae</taxon>
        <taxon>Pentapetalae</taxon>
        <taxon>Caryophyllales</taxon>
        <taxon>Chenopodiaceae</taxon>
        <taxon>Chenopodioideae</taxon>
        <taxon>Anserineae</taxon>
        <taxon>Spinacia</taxon>
    </lineage>
</organism>
<evidence type="ECO:0000256" key="1">
    <source>
        <dbReference type="ARBA" id="ARBA00004141"/>
    </source>
</evidence>
<evidence type="ECO:0000256" key="11">
    <source>
        <dbReference type="ARBA" id="ARBA00023136"/>
    </source>
</evidence>
<evidence type="ECO:0000256" key="13">
    <source>
        <dbReference type="PROSITE-ProRule" id="PRU00023"/>
    </source>
</evidence>
<evidence type="ECO:0000313" key="18">
    <source>
        <dbReference type="Proteomes" id="UP000813463"/>
    </source>
</evidence>
<feature type="region of interest" description="Disordered" evidence="15">
    <location>
        <begin position="754"/>
        <end position="781"/>
    </location>
</feature>
<evidence type="ECO:0000256" key="5">
    <source>
        <dbReference type="ARBA" id="ARBA00022692"/>
    </source>
</evidence>
<dbReference type="Pfam" id="PF00520">
    <property type="entry name" value="Ion_trans"/>
    <property type="match status" value="1"/>
</dbReference>
<feature type="transmembrane region" description="Helical" evidence="14">
    <location>
        <begin position="246"/>
        <end position="265"/>
    </location>
</feature>
<dbReference type="Pfam" id="PF12796">
    <property type="entry name" value="Ank_2"/>
    <property type="match status" value="2"/>
</dbReference>
<dbReference type="PANTHER" id="PTHR45743">
    <property type="entry name" value="POTASSIUM CHANNEL AKT1"/>
    <property type="match status" value="1"/>
</dbReference>
<comment type="subunit">
    <text evidence="14">The potassium channel is composed of a homo- or heterotetrameric complex of pore-forming subunits.</text>
</comment>
<dbReference type="RefSeq" id="XP_021840057.2">
    <property type="nucleotide sequence ID" value="XM_021984365.2"/>
</dbReference>
<dbReference type="PRINTS" id="PR01463">
    <property type="entry name" value="EAGCHANLFMLY"/>
</dbReference>
<keyword evidence="8 14" id="KW-0630">Potassium</keyword>
<dbReference type="InterPro" id="IPR045319">
    <property type="entry name" value="KAT/AKT"/>
</dbReference>
<keyword evidence="12 14" id="KW-0407">Ion channel</keyword>
<keyword evidence="9 14" id="KW-1133">Transmembrane helix</keyword>
<evidence type="ECO:0000259" key="17">
    <source>
        <dbReference type="PROSITE" id="PS51490"/>
    </source>
</evidence>
<dbReference type="GeneID" id="110779920"/>
<dbReference type="InterPro" id="IPR036770">
    <property type="entry name" value="Ankyrin_rpt-contain_sf"/>
</dbReference>
<feature type="repeat" description="ANK" evidence="13">
    <location>
        <begin position="665"/>
        <end position="697"/>
    </location>
</feature>
<dbReference type="PANTHER" id="PTHR45743:SF2">
    <property type="entry name" value="POTASSIUM CHANNEL AKT1"/>
    <property type="match status" value="1"/>
</dbReference>
<evidence type="ECO:0000256" key="15">
    <source>
        <dbReference type="SAM" id="MobiDB-lite"/>
    </source>
</evidence>
<dbReference type="InterPro" id="IPR005821">
    <property type="entry name" value="Ion_trans_dom"/>
</dbReference>
<dbReference type="InterPro" id="IPR021789">
    <property type="entry name" value="KHA_dom"/>
</dbReference>
<dbReference type="KEGG" id="soe:110779920"/>
<evidence type="ECO:0000256" key="12">
    <source>
        <dbReference type="ARBA" id="ARBA00023303"/>
    </source>
</evidence>
<dbReference type="Gene3D" id="1.10.287.70">
    <property type="match status" value="1"/>
</dbReference>
<comment type="domain">
    <text evidence="14">The segment S4 is probably the voltage-sensor and is characterized by a series of positively charged amino acids. The pore-forming region H5 is enclosed by the transmembrane segments S5 and S6 in the Shaker-type (1P/6TM) and contains the GYGD signature motif which seems to be involved in potassium selectivity.</text>
</comment>
<evidence type="ECO:0000256" key="10">
    <source>
        <dbReference type="ARBA" id="ARBA00023065"/>
    </source>
</evidence>
<keyword evidence="7 14" id="KW-0851">Voltage-gated channel</keyword>
<dbReference type="PRINTS" id="PR01415">
    <property type="entry name" value="ANKYRIN"/>
</dbReference>
<feature type="transmembrane region" description="Helical" evidence="14">
    <location>
        <begin position="195"/>
        <end position="220"/>
    </location>
</feature>
<comment type="domain">
    <text evidence="14">The KHA domain (rich in hydrophobic and acidic residues) present in the C-terminal part is likely to be important for tetramerization.</text>
</comment>
<dbReference type="InterPro" id="IPR003938">
    <property type="entry name" value="K_chnl_volt-dep_EAG/ELK/ERG"/>
</dbReference>
<dbReference type="SUPFAM" id="SSF81324">
    <property type="entry name" value="Voltage-gated potassium channels"/>
    <property type="match status" value="1"/>
</dbReference>
<evidence type="ECO:0000259" key="16">
    <source>
        <dbReference type="PROSITE" id="PS50042"/>
    </source>
</evidence>
<evidence type="ECO:0000313" key="19">
    <source>
        <dbReference type="RefSeq" id="XP_021840057.2"/>
    </source>
</evidence>
<reference evidence="18" key="1">
    <citation type="journal article" date="2021" name="Nat. Commun.">
        <title>Genomic analyses provide insights into spinach domestication and the genetic basis of agronomic traits.</title>
        <authorList>
            <person name="Cai X."/>
            <person name="Sun X."/>
            <person name="Xu C."/>
            <person name="Sun H."/>
            <person name="Wang X."/>
            <person name="Ge C."/>
            <person name="Zhang Z."/>
            <person name="Wang Q."/>
            <person name="Fei Z."/>
            <person name="Jiao C."/>
            <person name="Wang Q."/>
        </authorList>
    </citation>
    <scope>NUCLEOTIDE SEQUENCE [LARGE SCALE GENOMIC DNA]</scope>
    <source>
        <strain evidence="18">cv. Varoflay</strain>
    </source>
</reference>
<dbReference type="AlphaFoldDB" id="A0A9R0HZM8"/>
<dbReference type="CDD" id="cd00038">
    <property type="entry name" value="CAP_ED"/>
    <property type="match status" value="1"/>
</dbReference>
<protein>
    <recommendedName>
        <fullName evidence="14">Potassium channel</fullName>
    </recommendedName>
</protein>
<dbReference type="SMART" id="SM00248">
    <property type="entry name" value="ANK"/>
    <property type="match status" value="5"/>
</dbReference>
<dbReference type="InterPro" id="IPR014710">
    <property type="entry name" value="RmlC-like_jellyroll"/>
</dbReference>
<keyword evidence="13" id="KW-0040">ANK repeat</keyword>
<dbReference type="InterPro" id="IPR002110">
    <property type="entry name" value="Ankyrin_rpt"/>
</dbReference>
<dbReference type="InterPro" id="IPR018490">
    <property type="entry name" value="cNMP-bd_dom_sf"/>
</dbReference>
<evidence type="ECO:0000256" key="2">
    <source>
        <dbReference type="ARBA" id="ARBA00007929"/>
    </source>
</evidence>
<keyword evidence="11 14" id="KW-0472">Membrane</keyword>
<gene>
    <name evidence="19" type="primary">LOC110779920</name>
</gene>
<comment type="caution">
    <text evidence="14">Lacks conserved residue(s) required for the propagation of feature annotation.</text>
</comment>
<evidence type="ECO:0000256" key="7">
    <source>
        <dbReference type="ARBA" id="ARBA00022882"/>
    </source>
</evidence>
<dbReference type="Gene3D" id="1.25.40.20">
    <property type="entry name" value="Ankyrin repeat-containing domain"/>
    <property type="match status" value="1"/>
</dbReference>
<dbReference type="Proteomes" id="UP000813463">
    <property type="component" value="Chromosome 2"/>
</dbReference>
<dbReference type="Gene3D" id="2.60.120.10">
    <property type="entry name" value="Jelly Rolls"/>
    <property type="match status" value="1"/>
</dbReference>
<dbReference type="InterPro" id="IPR000595">
    <property type="entry name" value="cNMP-bd_dom"/>
</dbReference>
<feature type="transmembrane region" description="Helical" evidence="14">
    <location>
        <begin position="66"/>
        <end position="86"/>
    </location>
</feature>
<accession>A0A9R0HZM8</accession>
<dbReference type="PROSITE" id="PS50297">
    <property type="entry name" value="ANK_REP_REGION"/>
    <property type="match status" value="2"/>
</dbReference>
<evidence type="ECO:0000256" key="8">
    <source>
        <dbReference type="ARBA" id="ARBA00022958"/>
    </source>
</evidence>
<feature type="repeat" description="ANK" evidence="13">
    <location>
        <begin position="595"/>
        <end position="627"/>
    </location>
</feature>
<dbReference type="Pfam" id="PF11834">
    <property type="entry name" value="KHA"/>
    <property type="match status" value="1"/>
</dbReference>
<name>A0A9R0HZM8_SPIOL</name>
<feature type="domain" description="KHA" evidence="17">
    <location>
        <begin position="828"/>
        <end position="898"/>
    </location>
</feature>
<comment type="similarity">
    <text evidence="2 14">Belongs to the potassium channel family. Plant (TC 1.A.1.4) subfamily.</text>
</comment>
<keyword evidence="6 14" id="KW-0631">Potassium channel</keyword>
<sequence>MMLSGKLLFRGLSWGKYKETEYEGSSHAGFDLTADILPSLGARSRRNNLRRYVISPFDGRYRIWEYFLVILVLYTAFISPFEFGFLDRPRMPFSIMDNIVNVFFALDIILTFFVAYLDKKTYVLVDDRKVIAKSYIWSLKFPLDIFSIVPSEAVQKIFPANLHIYGVFNVFRLWRLTRVSRLFSRLEKCRDVNYFLVRCIKLVFVTLFTVHCAGCVYYHLAANYRHNKATSFGEYTMEDFLKMSKWSRYVMSVYWAITTMTTVGYGDLHPVNELEMLFDIFFMLFNLGLTSYLIGNMTNLVVHGSSRTRTYRDSIQAASGFAQRHQLPQRLQEQMLSHICLKYRTDSEGLQQQEILDSLPKAIRSSISIHLFYSLVDKVYLFRGVSNDLLFQLVSQMKAEFFSPNEDVILQNEAPTDFYIVVNGKLDLIQSKNGLEQDIGEAKKGDICGEVAVLCYRPQLFTVRTRRLCQLLRINRTNFLNIVQSNVGDGNIIMNNLLQHLKEQEHNNDNISKESLAVIENMIGHGTIDLPLSLCFAAIRGDGHLMHRLLKRGLDPNESENGGRTALHIAASNGSEKCVRLLLDYGADPDCKDQEGSIPLWDAMQGGHEAVVKHLKNYGANILAGDVGLYACIAVEKNNLDLLKTVVREGGNVTVTAASVVSKFNGSTALHVAVSEGNINTVEYLLDQGAHIDLPDIHGWTPRALAEQQGHEPISSLFRAKAGSKPQTVLQVPEENKKNVSFLLRHATAPTFSNSMTQEHLNLSEDGSGSGSGSGMRPRRKANNYRNSIFGVMSAAQNGQTDDPFPAVIDQLDTGRQGVHQQKYVAPRVIISWAQGDQVVKKVLVAVPNSFEELRNVVSNKFGFSPSRFEFDNGAEVDCIEVIRDGDHLVLIKDDTIL</sequence>
<dbReference type="PROSITE" id="PS50088">
    <property type="entry name" value="ANK_REPEAT"/>
    <property type="match status" value="3"/>
</dbReference>
<evidence type="ECO:0000256" key="4">
    <source>
        <dbReference type="ARBA" id="ARBA00022538"/>
    </source>
</evidence>
<dbReference type="SUPFAM" id="SSF51206">
    <property type="entry name" value="cAMP-binding domain-like"/>
    <property type="match status" value="1"/>
</dbReference>
<dbReference type="SMART" id="SM00100">
    <property type="entry name" value="cNMP"/>
    <property type="match status" value="1"/>
</dbReference>
<keyword evidence="5 14" id="KW-0812">Transmembrane</keyword>
<keyword evidence="18" id="KW-1185">Reference proteome</keyword>
<feature type="repeat" description="ANK" evidence="13">
    <location>
        <begin position="562"/>
        <end position="594"/>
    </location>
</feature>
<feature type="domain" description="Cyclic nucleotide-binding" evidence="16">
    <location>
        <begin position="381"/>
        <end position="500"/>
    </location>
</feature>
<reference evidence="19" key="2">
    <citation type="submission" date="2025-08" db="UniProtKB">
        <authorList>
            <consortium name="RefSeq"/>
        </authorList>
    </citation>
    <scope>IDENTIFICATION</scope>
    <source>
        <tissue evidence="19">Leaf</tissue>
    </source>
</reference>